<dbReference type="AlphaFoldDB" id="A0A8K0CM69"/>
<keyword evidence="2" id="KW-1185">Reference proteome</keyword>
<evidence type="ECO:0000313" key="1">
    <source>
        <dbReference type="EMBL" id="KAF2888994.1"/>
    </source>
</evidence>
<dbReference type="Proteomes" id="UP000801492">
    <property type="component" value="Unassembled WGS sequence"/>
</dbReference>
<feature type="non-terminal residue" evidence="1">
    <location>
        <position position="1"/>
    </location>
</feature>
<organism evidence="1 2">
    <name type="scientific">Ignelater luminosus</name>
    <name type="common">Cucubano</name>
    <name type="synonym">Pyrophorus luminosus</name>
    <dbReference type="NCBI Taxonomy" id="2038154"/>
    <lineage>
        <taxon>Eukaryota</taxon>
        <taxon>Metazoa</taxon>
        <taxon>Ecdysozoa</taxon>
        <taxon>Arthropoda</taxon>
        <taxon>Hexapoda</taxon>
        <taxon>Insecta</taxon>
        <taxon>Pterygota</taxon>
        <taxon>Neoptera</taxon>
        <taxon>Endopterygota</taxon>
        <taxon>Coleoptera</taxon>
        <taxon>Polyphaga</taxon>
        <taxon>Elateriformia</taxon>
        <taxon>Elateroidea</taxon>
        <taxon>Elateridae</taxon>
        <taxon>Agrypninae</taxon>
        <taxon>Pyrophorini</taxon>
        <taxon>Ignelater</taxon>
    </lineage>
</organism>
<gene>
    <name evidence="1" type="ORF">ILUMI_17179</name>
</gene>
<protein>
    <submittedName>
        <fullName evidence="1">Uncharacterized protein</fullName>
    </submittedName>
</protein>
<reference evidence="1" key="1">
    <citation type="submission" date="2019-08" db="EMBL/GenBank/DDBJ databases">
        <title>The genome of the North American firefly Photinus pyralis.</title>
        <authorList>
            <consortium name="Photinus pyralis genome working group"/>
            <person name="Fallon T.R."/>
            <person name="Sander Lower S.E."/>
            <person name="Weng J.-K."/>
        </authorList>
    </citation>
    <scope>NUCLEOTIDE SEQUENCE</scope>
    <source>
        <strain evidence="1">TRF0915ILg1</strain>
        <tissue evidence="1">Whole body</tissue>
    </source>
</reference>
<comment type="caution">
    <text evidence="1">The sequence shown here is derived from an EMBL/GenBank/DDBJ whole genome shotgun (WGS) entry which is preliminary data.</text>
</comment>
<sequence length="60" mass="7244">RRRTSMGLEAIEKRTIKTVYKQRYVNYGIEKKPLAKMQFERIYSKIIVECGLFINLQEFN</sequence>
<name>A0A8K0CM69_IGNLU</name>
<accession>A0A8K0CM69</accession>
<proteinExistence type="predicted"/>
<evidence type="ECO:0000313" key="2">
    <source>
        <dbReference type="Proteomes" id="UP000801492"/>
    </source>
</evidence>
<dbReference type="EMBL" id="VTPC01071933">
    <property type="protein sequence ID" value="KAF2888994.1"/>
    <property type="molecule type" value="Genomic_DNA"/>
</dbReference>